<dbReference type="Proteomes" id="UP001175353">
    <property type="component" value="Unassembled WGS sequence"/>
</dbReference>
<comment type="caution">
    <text evidence="1">The sequence shown here is derived from an EMBL/GenBank/DDBJ whole genome shotgun (WGS) entry which is preliminary data.</text>
</comment>
<dbReference type="InterPro" id="IPR002110">
    <property type="entry name" value="Ankyrin_rpt"/>
</dbReference>
<dbReference type="Pfam" id="PF12796">
    <property type="entry name" value="Ank_2"/>
    <property type="match status" value="1"/>
</dbReference>
<organism evidence="1 2">
    <name type="scientific">Friedmanniomyces endolithicus</name>
    <dbReference type="NCBI Taxonomy" id="329885"/>
    <lineage>
        <taxon>Eukaryota</taxon>
        <taxon>Fungi</taxon>
        <taxon>Dikarya</taxon>
        <taxon>Ascomycota</taxon>
        <taxon>Pezizomycotina</taxon>
        <taxon>Dothideomycetes</taxon>
        <taxon>Dothideomycetidae</taxon>
        <taxon>Mycosphaerellales</taxon>
        <taxon>Teratosphaeriaceae</taxon>
        <taxon>Friedmanniomyces</taxon>
    </lineage>
</organism>
<dbReference type="Gene3D" id="1.25.40.20">
    <property type="entry name" value="Ankyrin repeat-containing domain"/>
    <property type="match status" value="1"/>
</dbReference>
<reference evidence="1" key="1">
    <citation type="submission" date="2023-06" db="EMBL/GenBank/DDBJ databases">
        <title>Black Yeasts Isolated from many extreme environments.</title>
        <authorList>
            <person name="Coleine C."/>
            <person name="Stajich J.E."/>
            <person name="Selbmann L."/>
        </authorList>
    </citation>
    <scope>NUCLEOTIDE SEQUENCE</scope>
    <source>
        <strain evidence="1">CCFEE 5200</strain>
    </source>
</reference>
<keyword evidence="2" id="KW-1185">Reference proteome</keyword>
<dbReference type="AlphaFoldDB" id="A0AAN6KDY5"/>
<name>A0AAN6KDY5_9PEZI</name>
<proteinExistence type="predicted"/>
<accession>A0AAN6KDY5</accession>
<dbReference type="SMART" id="SM00248">
    <property type="entry name" value="ANK"/>
    <property type="match status" value="3"/>
</dbReference>
<evidence type="ECO:0000313" key="2">
    <source>
        <dbReference type="Proteomes" id="UP001175353"/>
    </source>
</evidence>
<sequence length="218" mass="23838">MDILDRIEINAVGDPGWEAQTFPTGYEELLLELERCADEGSLVAVKAAIDALREIGIDELGLKYLGYAFYLAVQQSYVDIHVANYLLSEGAEISSYDGKTTAENKDKAMLELLVLYGWDMNQRVSWSVPPALAFAVENIDLCRWFLSHGADPNAGCGLDITPLSAAVRYGPLEVIELLFNHGGTIECVQLLHLRCGDTSVTGWTSSDTSSARALRSTC</sequence>
<gene>
    <name evidence="1" type="ORF">LTR91_013205</name>
</gene>
<evidence type="ECO:0000313" key="1">
    <source>
        <dbReference type="EMBL" id="KAK0977717.1"/>
    </source>
</evidence>
<protein>
    <submittedName>
        <fullName evidence="1">Uncharacterized protein</fullName>
    </submittedName>
</protein>
<dbReference type="SUPFAM" id="SSF48403">
    <property type="entry name" value="Ankyrin repeat"/>
    <property type="match status" value="1"/>
</dbReference>
<dbReference type="EMBL" id="JAUJLE010000132">
    <property type="protein sequence ID" value="KAK0977717.1"/>
    <property type="molecule type" value="Genomic_DNA"/>
</dbReference>
<dbReference type="InterPro" id="IPR036770">
    <property type="entry name" value="Ankyrin_rpt-contain_sf"/>
</dbReference>